<dbReference type="InterPro" id="IPR009072">
    <property type="entry name" value="Histone-fold"/>
</dbReference>
<reference evidence="7" key="1">
    <citation type="submission" date="2021-02" db="EMBL/GenBank/DDBJ databases">
        <authorList>
            <person name="Dougan E. K."/>
            <person name="Rhodes N."/>
            <person name="Thang M."/>
            <person name="Chan C."/>
        </authorList>
    </citation>
    <scope>NUCLEOTIDE SEQUENCE</scope>
</reference>
<keyword evidence="3" id="KW-0804">Transcription</keyword>
<feature type="region of interest" description="Disordered" evidence="5">
    <location>
        <begin position="387"/>
        <end position="454"/>
    </location>
</feature>
<protein>
    <recommendedName>
        <fullName evidence="6">Bromodomain associated domain-containing protein</fullName>
    </recommendedName>
</protein>
<dbReference type="GO" id="GO:0005634">
    <property type="term" value="C:nucleus"/>
    <property type="evidence" value="ECO:0007669"/>
    <property type="project" value="UniProtKB-SubCell"/>
</dbReference>
<evidence type="ECO:0000256" key="1">
    <source>
        <dbReference type="ARBA" id="ARBA00004123"/>
    </source>
</evidence>
<keyword evidence="4" id="KW-0539">Nucleus</keyword>
<dbReference type="GO" id="GO:0046982">
    <property type="term" value="F:protein heterodimerization activity"/>
    <property type="evidence" value="ECO:0007669"/>
    <property type="project" value="InterPro"/>
</dbReference>
<keyword evidence="2" id="KW-0805">Transcription regulation</keyword>
<dbReference type="AlphaFoldDB" id="A0A813HDA7"/>
<feature type="compositionally biased region" description="Polar residues" evidence="5">
    <location>
        <begin position="403"/>
        <end position="414"/>
    </location>
</feature>
<dbReference type="Pfam" id="PF07524">
    <property type="entry name" value="Bromo_TP"/>
    <property type="match status" value="1"/>
</dbReference>
<feature type="non-terminal residue" evidence="7">
    <location>
        <position position="1"/>
    </location>
</feature>
<sequence>RGQTAELQKELKGRDERLQEVLAQRDTNLPSVQELQYQLHLYRDENIRQAAQLGNSCASNAMQVAKLEAGLRASLDRSSHYESRAKALDVQIAGGQPAATRSVSPPPPEIVPAGVPPPTGPPPSEADATAVAAEEMQRLQEALRLACEQRAALEAKLATNTEEPLFVKMCWADHAQVHDATLSFPKQGALCDFLEFLVLVLAADRVLFQPVGSVSIRLASVLNTDMPLAPVSEAQAKPNKATYLSTYHKIDNGLPIQLSQSEGVSHADSAALDALAAATGLFIEDVGRRAQRLAELAGRSKANLSDLQAALGVSAELSALDGGDAADLGNDEEPFCLLPNLGEAVAPALPEAGSQEEAIEGKARPHIPRFFPPLPASFLKTCFSSRPGDVTHPSPKAGAKVSPPSSGAWSSRQAALSALRELQQSDRQGSQAGGDSKDEPQRLFLEPASRLSRR</sequence>
<dbReference type="Gene3D" id="1.10.20.10">
    <property type="entry name" value="Histone, subunit A"/>
    <property type="match status" value="1"/>
</dbReference>
<feature type="region of interest" description="Disordered" evidence="5">
    <location>
        <begin position="95"/>
        <end position="127"/>
    </location>
</feature>
<evidence type="ECO:0000256" key="2">
    <source>
        <dbReference type="ARBA" id="ARBA00023015"/>
    </source>
</evidence>
<evidence type="ECO:0000256" key="3">
    <source>
        <dbReference type="ARBA" id="ARBA00023163"/>
    </source>
</evidence>
<name>A0A813HDA7_POLGL</name>
<comment type="subcellular location">
    <subcellularLocation>
        <location evidence="1">Nucleus</location>
    </subcellularLocation>
</comment>
<dbReference type="EMBL" id="CAJNNV010031441">
    <property type="protein sequence ID" value="CAE8636232.1"/>
    <property type="molecule type" value="Genomic_DNA"/>
</dbReference>
<feature type="compositionally biased region" description="Pro residues" evidence="5">
    <location>
        <begin position="104"/>
        <end position="124"/>
    </location>
</feature>
<comment type="caution">
    <text evidence="7">The sequence shown here is derived from an EMBL/GenBank/DDBJ whole genome shotgun (WGS) entry which is preliminary data.</text>
</comment>
<gene>
    <name evidence="7" type="ORF">PGLA1383_LOCUS51731</name>
</gene>
<evidence type="ECO:0000256" key="4">
    <source>
        <dbReference type="ARBA" id="ARBA00023242"/>
    </source>
</evidence>
<dbReference type="InterPro" id="IPR006565">
    <property type="entry name" value="BTP"/>
</dbReference>
<dbReference type="CDD" id="cd00076">
    <property type="entry name" value="HFD_SF"/>
    <property type="match status" value="1"/>
</dbReference>
<dbReference type="Proteomes" id="UP000654075">
    <property type="component" value="Unassembled WGS sequence"/>
</dbReference>
<feature type="domain" description="Bromodomain associated" evidence="6">
    <location>
        <begin position="258"/>
        <end position="311"/>
    </location>
</feature>
<accession>A0A813HDA7</accession>
<evidence type="ECO:0000313" key="8">
    <source>
        <dbReference type="Proteomes" id="UP000654075"/>
    </source>
</evidence>
<proteinExistence type="predicted"/>
<organism evidence="7 8">
    <name type="scientific">Polarella glacialis</name>
    <name type="common">Dinoflagellate</name>
    <dbReference type="NCBI Taxonomy" id="89957"/>
    <lineage>
        <taxon>Eukaryota</taxon>
        <taxon>Sar</taxon>
        <taxon>Alveolata</taxon>
        <taxon>Dinophyceae</taxon>
        <taxon>Suessiales</taxon>
        <taxon>Suessiaceae</taxon>
        <taxon>Polarella</taxon>
    </lineage>
</organism>
<evidence type="ECO:0000313" key="7">
    <source>
        <dbReference type="EMBL" id="CAE8636232.1"/>
    </source>
</evidence>
<evidence type="ECO:0000256" key="5">
    <source>
        <dbReference type="SAM" id="MobiDB-lite"/>
    </source>
</evidence>
<evidence type="ECO:0000259" key="6">
    <source>
        <dbReference type="Pfam" id="PF07524"/>
    </source>
</evidence>
<dbReference type="SUPFAM" id="SSF47113">
    <property type="entry name" value="Histone-fold"/>
    <property type="match status" value="1"/>
</dbReference>
<keyword evidence="8" id="KW-1185">Reference proteome</keyword>